<dbReference type="GO" id="GO:0005666">
    <property type="term" value="C:RNA polymerase III complex"/>
    <property type="evidence" value="ECO:0007669"/>
    <property type="project" value="TreeGrafter"/>
</dbReference>
<dbReference type="SUPFAM" id="SSF63393">
    <property type="entry name" value="RNA polymerase subunits"/>
    <property type="match status" value="1"/>
</dbReference>
<evidence type="ECO:0000313" key="7">
    <source>
        <dbReference type="EMBL" id="KAK0509527.1"/>
    </source>
</evidence>
<dbReference type="EMBL" id="JAFEKC020000018">
    <property type="protein sequence ID" value="KAK0509527.1"/>
    <property type="molecule type" value="Genomic_DNA"/>
</dbReference>
<name>A0AA39QUK4_9LECA</name>
<accession>A0AA39QUK4</accession>
<dbReference type="GO" id="GO:0006351">
    <property type="term" value="P:DNA-templated transcription"/>
    <property type="evidence" value="ECO:0007669"/>
    <property type="project" value="InterPro"/>
</dbReference>
<keyword evidence="8" id="KW-1185">Reference proteome</keyword>
<dbReference type="GO" id="GO:0008270">
    <property type="term" value="F:zinc ion binding"/>
    <property type="evidence" value="ECO:0007669"/>
    <property type="project" value="InterPro"/>
</dbReference>
<dbReference type="InterPro" id="IPR039747">
    <property type="entry name" value="RPABC4"/>
</dbReference>
<reference evidence="7" key="1">
    <citation type="submission" date="2023-03" db="EMBL/GenBank/DDBJ databases">
        <title>Complete genome of Cladonia borealis.</title>
        <authorList>
            <person name="Park H."/>
        </authorList>
    </citation>
    <scope>NUCLEOTIDE SEQUENCE</scope>
    <source>
        <strain evidence="7">ANT050790</strain>
    </source>
</reference>
<dbReference type="FunFam" id="2.20.28.30:FF:000003">
    <property type="entry name" value="DNA-directed RNA polymerases I, II, and III subunit RPABC4"/>
    <property type="match status" value="1"/>
</dbReference>
<organism evidence="7 8">
    <name type="scientific">Cladonia borealis</name>
    <dbReference type="NCBI Taxonomy" id="184061"/>
    <lineage>
        <taxon>Eukaryota</taxon>
        <taxon>Fungi</taxon>
        <taxon>Dikarya</taxon>
        <taxon>Ascomycota</taxon>
        <taxon>Pezizomycotina</taxon>
        <taxon>Lecanoromycetes</taxon>
        <taxon>OSLEUM clade</taxon>
        <taxon>Lecanoromycetidae</taxon>
        <taxon>Lecanorales</taxon>
        <taxon>Lecanorineae</taxon>
        <taxon>Cladoniaceae</taxon>
        <taxon>Cladonia</taxon>
    </lineage>
</organism>
<dbReference type="SMART" id="SM00659">
    <property type="entry name" value="RPOLCX"/>
    <property type="match status" value="1"/>
</dbReference>
<evidence type="ECO:0000256" key="4">
    <source>
        <dbReference type="ARBA" id="ARBA00023242"/>
    </source>
</evidence>
<evidence type="ECO:0000256" key="6">
    <source>
        <dbReference type="SAM" id="MobiDB-lite"/>
    </source>
</evidence>
<keyword evidence="3" id="KW-0862">Zinc</keyword>
<evidence type="ECO:0000256" key="3">
    <source>
        <dbReference type="ARBA" id="ARBA00022833"/>
    </source>
</evidence>
<dbReference type="AlphaFoldDB" id="A0AA39QUK4"/>
<evidence type="ECO:0000256" key="1">
    <source>
        <dbReference type="ARBA" id="ARBA00004123"/>
    </source>
</evidence>
<evidence type="ECO:0000313" key="8">
    <source>
        <dbReference type="Proteomes" id="UP001166286"/>
    </source>
</evidence>
<evidence type="ECO:0000256" key="2">
    <source>
        <dbReference type="ARBA" id="ARBA00022723"/>
    </source>
</evidence>
<dbReference type="GO" id="GO:0005665">
    <property type="term" value="C:RNA polymerase II, core complex"/>
    <property type="evidence" value="ECO:0007669"/>
    <property type="project" value="TreeGrafter"/>
</dbReference>
<protein>
    <recommendedName>
        <fullName evidence="9">Metallothionein-I gene transcription activator</fullName>
    </recommendedName>
</protein>
<dbReference type="InterPro" id="IPR006591">
    <property type="entry name" value="RNAP_P/RPABC4"/>
</dbReference>
<feature type="region of interest" description="Disordered" evidence="6">
    <location>
        <begin position="1"/>
        <end position="22"/>
    </location>
</feature>
<keyword evidence="4" id="KW-0539">Nucleus</keyword>
<comment type="subcellular location">
    <subcellularLocation>
        <location evidence="1">Nucleus</location>
    </subcellularLocation>
</comment>
<proteinExistence type="inferred from homology"/>
<dbReference type="PANTHER" id="PTHR12056">
    <property type="entry name" value="DNA-DIRECTED RNA POLYMERASES I, II, AND III"/>
    <property type="match status" value="1"/>
</dbReference>
<keyword evidence="2" id="KW-0479">Metal-binding</keyword>
<dbReference type="GO" id="GO:0003899">
    <property type="term" value="F:DNA-directed RNA polymerase activity"/>
    <property type="evidence" value="ECO:0007669"/>
    <property type="project" value="InterPro"/>
</dbReference>
<dbReference type="Pfam" id="PF03604">
    <property type="entry name" value="Zn_ribbon_RPAB4"/>
    <property type="match status" value="1"/>
</dbReference>
<dbReference type="Gene3D" id="2.20.28.30">
    <property type="entry name" value="RNA polymerase ii, chain L"/>
    <property type="match status" value="1"/>
</dbReference>
<dbReference type="GO" id="GO:0005736">
    <property type="term" value="C:RNA polymerase I complex"/>
    <property type="evidence" value="ECO:0007669"/>
    <property type="project" value="TreeGrafter"/>
</dbReference>
<dbReference type="GO" id="GO:0003677">
    <property type="term" value="F:DNA binding"/>
    <property type="evidence" value="ECO:0007669"/>
    <property type="project" value="InterPro"/>
</dbReference>
<dbReference type="Proteomes" id="UP001166286">
    <property type="component" value="Unassembled WGS sequence"/>
</dbReference>
<comment type="similarity">
    <text evidence="5">Belongs to the archaeal Rpo12/eukaryotic RPC10 RNA polymerase subunit family.</text>
</comment>
<dbReference type="InterPro" id="IPR029040">
    <property type="entry name" value="RPABC4/Spt4"/>
</dbReference>
<sequence>MSREAYAPPTLQPQGSNYGAASAELAGPTTQYLCGSCNSKVQLKKGDPIRCKDCGHRVLYKERTKRMVQFEAR</sequence>
<evidence type="ECO:0008006" key="9">
    <source>
        <dbReference type="Google" id="ProtNLM"/>
    </source>
</evidence>
<gene>
    <name evidence="7" type="ORF">JMJ35_007921</name>
</gene>
<dbReference type="PANTHER" id="PTHR12056:SF2">
    <property type="entry name" value="GEO11084P1"/>
    <property type="match status" value="1"/>
</dbReference>
<evidence type="ECO:0000256" key="5">
    <source>
        <dbReference type="ARBA" id="ARBA00025770"/>
    </source>
</evidence>
<comment type="caution">
    <text evidence="7">The sequence shown here is derived from an EMBL/GenBank/DDBJ whole genome shotgun (WGS) entry which is preliminary data.</text>
</comment>